<dbReference type="HOGENOM" id="CLU_688615_0_0_6"/>
<organism evidence="2 3">
    <name type="scientific">Psychromonas ingrahamii (strain DSM 17664 / CCUG 51855 / 37)</name>
    <dbReference type="NCBI Taxonomy" id="357804"/>
    <lineage>
        <taxon>Bacteria</taxon>
        <taxon>Pseudomonadati</taxon>
        <taxon>Pseudomonadota</taxon>
        <taxon>Gammaproteobacteria</taxon>
        <taxon>Alteromonadales</taxon>
        <taxon>Psychromonadaceae</taxon>
        <taxon>Psychromonas</taxon>
    </lineage>
</organism>
<dbReference type="AlphaFoldDB" id="A1SXS7"/>
<sequence>MPIYFKMLTTTLFFTIALPIYAQVYTCEVNGKTTFTDQICEYEEQVVINSNKVSNQKSSEQLKYISFKYGGSACPEKKYWEAFIDKSETYDMKDFNKNCFYLREGNIVYSFLNRIFYKNRELVQVKSSDGKLLWLELAGVEEPVSSTNQKPMPWSTLLRTQNGKIIDIGGYSKHKIKKDIESVSKSITTGFKLKIKADEYKGIWPFPLDSGGTLFCKNIDSRRKAVWLNGIHSTYALNGQAMNWMKKNNFIGIDGGLTKIGREHSNNFKGLSKLISDGLTLCNENLNFKYESVDQYVAKALKRWGPKNISTNKKILKSLGIYSGPINSVIDLNYAQKVTSAYYRYLEKCKNGSVSGTNCSAYKYMLKAGSTNYRPPVSAIFYELSSRNLQAEAGKLKVGD</sequence>
<dbReference type="EMBL" id="CP000510">
    <property type="protein sequence ID" value="ABM04292.1"/>
    <property type="molecule type" value="Genomic_DNA"/>
</dbReference>
<dbReference type="RefSeq" id="WP_011770850.1">
    <property type="nucleotide sequence ID" value="NC_008709.1"/>
</dbReference>
<reference evidence="2 3" key="1">
    <citation type="submission" date="2007-01" db="EMBL/GenBank/DDBJ databases">
        <title>Complete sequence of Psychromonas ingrahamii 37.</title>
        <authorList>
            <consortium name="US DOE Joint Genome Institute"/>
            <person name="Copeland A."/>
            <person name="Lucas S."/>
            <person name="Lapidus A."/>
            <person name="Barry K."/>
            <person name="Detter J.C."/>
            <person name="Glavina del Rio T."/>
            <person name="Hammon N."/>
            <person name="Israni S."/>
            <person name="Dalin E."/>
            <person name="Tice H."/>
            <person name="Pitluck S."/>
            <person name="Thompson L.S."/>
            <person name="Brettin T."/>
            <person name="Bruce D."/>
            <person name="Han C."/>
            <person name="Tapia R."/>
            <person name="Schmutz J."/>
            <person name="Larimer F."/>
            <person name="Land M."/>
            <person name="Hauser L."/>
            <person name="Kyrpides N."/>
            <person name="Ivanova N."/>
            <person name="Staley J."/>
            <person name="Richardson P."/>
        </authorList>
    </citation>
    <scope>NUCLEOTIDE SEQUENCE [LARGE SCALE GENOMIC DNA]</scope>
    <source>
        <strain evidence="2 3">37</strain>
    </source>
</reference>
<evidence type="ECO:0008006" key="4">
    <source>
        <dbReference type="Google" id="ProtNLM"/>
    </source>
</evidence>
<evidence type="ECO:0000256" key="1">
    <source>
        <dbReference type="SAM" id="SignalP"/>
    </source>
</evidence>
<evidence type="ECO:0000313" key="3">
    <source>
        <dbReference type="Proteomes" id="UP000000639"/>
    </source>
</evidence>
<dbReference type="Proteomes" id="UP000000639">
    <property type="component" value="Chromosome"/>
</dbReference>
<gene>
    <name evidence="2" type="ordered locus">Ping_2571</name>
</gene>
<accession>A1SXS7</accession>
<dbReference type="OrthoDB" id="6368790at2"/>
<feature type="chain" id="PRO_5002637591" description="DUF4124 domain-containing protein" evidence="1">
    <location>
        <begin position="23"/>
        <end position="400"/>
    </location>
</feature>
<proteinExistence type="predicted"/>
<feature type="signal peptide" evidence="1">
    <location>
        <begin position="1"/>
        <end position="22"/>
    </location>
</feature>
<name>A1SXS7_PSYIN</name>
<evidence type="ECO:0000313" key="2">
    <source>
        <dbReference type="EMBL" id="ABM04292.1"/>
    </source>
</evidence>
<protein>
    <recommendedName>
        <fullName evidence="4">DUF4124 domain-containing protein</fullName>
    </recommendedName>
</protein>
<dbReference type="KEGG" id="pin:Ping_2571"/>
<keyword evidence="3" id="KW-1185">Reference proteome</keyword>
<keyword evidence="1" id="KW-0732">Signal</keyword>